<protein>
    <submittedName>
        <fullName evidence="3">Uncharacterized protein</fullName>
    </submittedName>
</protein>
<accession>A0ABR8DLA5</accession>
<reference evidence="3 4" key="1">
    <citation type="journal article" date="2020" name="ISME J.">
        <title>Comparative genomics reveals insights into cyanobacterial evolution and habitat adaptation.</title>
        <authorList>
            <person name="Chen M.Y."/>
            <person name="Teng W.K."/>
            <person name="Zhao L."/>
            <person name="Hu C.X."/>
            <person name="Zhou Y.K."/>
            <person name="Han B.P."/>
            <person name="Song L.R."/>
            <person name="Shu W.S."/>
        </authorList>
    </citation>
    <scope>NUCLEOTIDE SEQUENCE [LARGE SCALE GENOMIC DNA]</scope>
    <source>
        <strain evidence="3 4">FACHB-838</strain>
    </source>
</reference>
<dbReference type="Proteomes" id="UP000623440">
    <property type="component" value="Unassembled WGS sequence"/>
</dbReference>
<evidence type="ECO:0000256" key="2">
    <source>
        <dbReference type="SAM" id="Phobius"/>
    </source>
</evidence>
<dbReference type="RefSeq" id="WP_190940251.1">
    <property type="nucleotide sequence ID" value="NZ_JACJSI010000011.1"/>
</dbReference>
<feature type="region of interest" description="Disordered" evidence="1">
    <location>
        <begin position="1"/>
        <end position="26"/>
    </location>
</feature>
<name>A0ABR8DLA5_9NOSO</name>
<sequence>MPKFKSKSQQSKNLKKQAKKETSTLSLKEQLAQKRKAAQGRKELISLLTTASFSSVLVGILLFFVGGIKVAVPAVLEDV</sequence>
<organism evidence="3 4">
    <name type="scientific">Nostoc flagelliforme FACHB-838</name>
    <dbReference type="NCBI Taxonomy" id="2692904"/>
    <lineage>
        <taxon>Bacteria</taxon>
        <taxon>Bacillati</taxon>
        <taxon>Cyanobacteriota</taxon>
        <taxon>Cyanophyceae</taxon>
        <taxon>Nostocales</taxon>
        <taxon>Nostocaceae</taxon>
        <taxon>Nostoc</taxon>
    </lineage>
</organism>
<evidence type="ECO:0000256" key="1">
    <source>
        <dbReference type="SAM" id="MobiDB-lite"/>
    </source>
</evidence>
<keyword evidence="4" id="KW-1185">Reference proteome</keyword>
<evidence type="ECO:0000313" key="3">
    <source>
        <dbReference type="EMBL" id="MBD2529670.1"/>
    </source>
</evidence>
<keyword evidence="2" id="KW-1133">Transmembrane helix</keyword>
<proteinExistence type="predicted"/>
<gene>
    <name evidence="3" type="ORF">H6G97_08865</name>
</gene>
<dbReference type="EMBL" id="JACJSI010000011">
    <property type="protein sequence ID" value="MBD2529670.1"/>
    <property type="molecule type" value="Genomic_DNA"/>
</dbReference>
<keyword evidence="2" id="KW-0472">Membrane</keyword>
<evidence type="ECO:0000313" key="4">
    <source>
        <dbReference type="Proteomes" id="UP000623440"/>
    </source>
</evidence>
<feature type="transmembrane region" description="Helical" evidence="2">
    <location>
        <begin position="44"/>
        <end position="68"/>
    </location>
</feature>
<keyword evidence="2" id="KW-0812">Transmembrane</keyword>
<comment type="caution">
    <text evidence="3">The sequence shown here is derived from an EMBL/GenBank/DDBJ whole genome shotgun (WGS) entry which is preliminary data.</text>
</comment>